<protein>
    <submittedName>
        <fullName evidence="1">Uncharacterized protein</fullName>
    </submittedName>
</protein>
<accession>A0AAW8U6F5</accession>
<dbReference type="RefSeq" id="WP_311985394.1">
    <property type="nucleotide sequence ID" value="NZ_JARQBZ010000018.1"/>
</dbReference>
<gene>
    <name evidence="1" type="ORF">P7H70_10120</name>
</gene>
<organism evidence="1 2">
    <name type="scientific">Vagococcus carniphilus</name>
    <dbReference type="NCBI Taxonomy" id="218144"/>
    <lineage>
        <taxon>Bacteria</taxon>
        <taxon>Bacillati</taxon>
        <taxon>Bacillota</taxon>
        <taxon>Bacilli</taxon>
        <taxon>Lactobacillales</taxon>
        <taxon>Enterococcaceae</taxon>
        <taxon>Vagococcus</taxon>
    </lineage>
</organism>
<proteinExistence type="predicted"/>
<evidence type="ECO:0000313" key="1">
    <source>
        <dbReference type="EMBL" id="MDT2834391.1"/>
    </source>
</evidence>
<sequence length="66" mass="7546">MKVNSMIVTAEGYEAKVITDLNGSNNVLKNTIAIELQDKEKTRVVMLLKNRECVSIPEEVRRELNR</sequence>
<evidence type="ECO:0000313" key="2">
    <source>
        <dbReference type="Proteomes" id="UP001268577"/>
    </source>
</evidence>
<reference evidence="1" key="1">
    <citation type="submission" date="2023-03" db="EMBL/GenBank/DDBJ databases">
        <authorList>
            <person name="Shen W."/>
            <person name="Cai J."/>
        </authorList>
    </citation>
    <scope>NUCLEOTIDE SEQUENCE</scope>
    <source>
        <strain evidence="1">P96-3</strain>
    </source>
</reference>
<dbReference type="AlphaFoldDB" id="A0AAW8U6F5"/>
<name>A0AAW8U6F5_9ENTE</name>
<dbReference type="Proteomes" id="UP001268577">
    <property type="component" value="Unassembled WGS sequence"/>
</dbReference>
<dbReference type="EMBL" id="JARQBZ010000018">
    <property type="protein sequence ID" value="MDT2834391.1"/>
    <property type="molecule type" value="Genomic_DNA"/>
</dbReference>
<comment type="caution">
    <text evidence="1">The sequence shown here is derived from an EMBL/GenBank/DDBJ whole genome shotgun (WGS) entry which is preliminary data.</text>
</comment>